<dbReference type="RefSeq" id="WP_160364087.1">
    <property type="nucleotide sequence ID" value="NZ_JACEIB010000027.1"/>
</dbReference>
<evidence type="ECO:0000313" key="2">
    <source>
        <dbReference type="EMBL" id="MBA2936211.1"/>
    </source>
</evidence>
<accession>A0A838LAC5</accession>
<proteinExistence type="predicted"/>
<feature type="coiled-coil region" evidence="1">
    <location>
        <begin position="48"/>
        <end position="75"/>
    </location>
</feature>
<comment type="caution">
    <text evidence="2">The sequence shown here is derived from an EMBL/GenBank/DDBJ whole genome shotgun (WGS) entry which is preliminary data.</text>
</comment>
<protein>
    <submittedName>
        <fullName evidence="2">Septum formation initiator family protein</fullName>
    </submittedName>
</protein>
<dbReference type="EMBL" id="JACEIB010000027">
    <property type="protein sequence ID" value="MBA2936211.1"/>
    <property type="molecule type" value="Genomic_DNA"/>
</dbReference>
<dbReference type="AlphaFoldDB" id="A0A838LAC5"/>
<keyword evidence="3" id="KW-1185">Reference proteome</keyword>
<reference evidence="2 3" key="1">
    <citation type="submission" date="2020-07" db="EMBL/GenBank/DDBJ databases">
        <authorList>
            <person name="Sun Q."/>
        </authorList>
    </citation>
    <scope>NUCLEOTIDE SEQUENCE [LARGE SCALE GENOMIC DNA]</scope>
    <source>
        <strain evidence="2 3">CGMCC 1.13654</strain>
    </source>
</reference>
<evidence type="ECO:0000256" key="1">
    <source>
        <dbReference type="SAM" id="Coils"/>
    </source>
</evidence>
<dbReference type="Proteomes" id="UP000570166">
    <property type="component" value="Unassembled WGS sequence"/>
</dbReference>
<dbReference type="InterPro" id="IPR007060">
    <property type="entry name" value="FtsL/DivIC"/>
</dbReference>
<dbReference type="Pfam" id="PF04977">
    <property type="entry name" value="DivIC"/>
    <property type="match status" value="1"/>
</dbReference>
<name>A0A838LAC5_9SPHN</name>
<evidence type="ECO:0000313" key="3">
    <source>
        <dbReference type="Proteomes" id="UP000570166"/>
    </source>
</evidence>
<keyword evidence="1" id="KW-0175">Coiled coil</keyword>
<sequence length="104" mass="11381">MRSKRRPVEIIRAAALPALALLVIGNFAGYAIAGPNGLLALGDYKSQLAQRQAQLKVIEAQRQELARKVALLDAKHVDPDMADELVRRDMGLARPDEVIIQTTP</sequence>
<organism evidence="2 3">
    <name type="scientific">Sphingomonas chungangi</name>
    <dbReference type="NCBI Taxonomy" id="2683589"/>
    <lineage>
        <taxon>Bacteria</taxon>
        <taxon>Pseudomonadati</taxon>
        <taxon>Pseudomonadota</taxon>
        <taxon>Alphaproteobacteria</taxon>
        <taxon>Sphingomonadales</taxon>
        <taxon>Sphingomonadaceae</taxon>
        <taxon>Sphingomonas</taxon>
    </lineage>
</organism>
<gene>
    <name evidence="2" type="ORF">HZF05_19190</name>
</gene>